<evidence type="ECO:0000256" key="19">
    <source>
        <dbReference type="SAM" id="MobiDB-lite"/>
    </source>
</evidence>
<evidence type="ECO:0000256" key="13">
    <source>
        <dbReference type="ARBA" id="ARBA00040433"/>
    </source>
</evidence>
<keyword evidence="2" id="KW-0723">Serine/threonine-protein kinase</keyword>
<evidence type="ECO:0000256" key="1">
    <source>
        <dbReference type="ARBA" id="ARBA00012513"/>
    </source>
</evidence>
<keyword evidence="5" id="KW-0677">Repeat</keyword>
<keyword evidence="11" id="KW-0652">Protein synthesis inhibitor</keyword>
<evidence type="ECO:0000313" key="20">
    <source>
        <dbReference type="EMBL" id="CAH1796982.1"/>
    </source>
</evidence>
<evidence type="ECO:0000256" key="7">
    <source>
        <dbReference type="ARBA" id="ARBA00022777"/>
    </source>
</evidence>
<feature type="region of interest" description="Disordered" evidence="19">
    <location>
        <begin position="241"/>
        <end position="270"/>
    </location>
</feature>
<protein>
    <recommendedName>
        <fullName evidence="13">Eukaryotic translation initiation factor 2-alpha kinase 1</fullName>
        <ecNumber evidence="1">2.7.11.1</ecNumber>
    </recommendedName>
    <alternativeName>
        <fullName evidence="15">Heme-regulated eukaryotic initiation factor eIF-2-alpha kinase</fullName>
    </alternativeName>
    <alternativeName>
        <fullName evidence="14">Hemin-sensitive initiation factor 2-alpha kinase</fullName>
    </alternativeName>
</protein>
<organism evidence="20 21">
    <name type="scientific">Owenia fusiformis</name>
    <name type="common">Polychaete worm</name>
    <dbReference type="NCBI Taxonomy" id="6347"/>
    <lineage>
        <taxon>Eukaryota</taxon>
        <taxon>Metazoa</taxon>
        <taxon>Spiralia</taxon>
        <taxon>Lophotrochozoa</taxon>
        <taxon>Annelida</taxon>
        <taxon>Polychaeta</taxon>
        <taxon>Sedentaria</taxon>
        <taxon>Canalipalpata</taxon>
        <taxon>Sabellida</taxon>
        <taxon>Oweniida</taxon>
        <taxon>Oweniidae</taxon>
        <taxon>Owenia</taxon>
    </lineage>
</organism>
<evidence type="ECO:0000313" key="21">
    <source>
        <dbReference type="Proteomes" id="UP000749559"/>
    </source>
</evidence>
<dbReference type="GO" id="GO:0005634">
    <property type="term" value="C:nucleus"/>
    <property type="evidence" value="ECO:0007669"/>
    <property type="project" value="TreeGrafter"/>
</dbReference>
<evidence type="ECO:0000256" key="12">
    <source>
        <dbReference type="ARBA" id="ARBA00037982"/>
    </source>
</evidence>
<keyword evidence="10" id="KW-1015">Disulfide bond</keyword>
<evidence type="ECO:0000256" key="5">
    <source>
        <dbReference type="ARBA" id="ARBA00022737"/>
    </source>
</evidence>
<keyword evidence="3" id="KW-0597">Phosphoprotein</keyword>
<dbReference type="PROSITE" id="PS50011">
    <property type="entry name" value="PROTEIN_KINASE_DOM"/>
    <property type="match status" value="1"/>
</dbReference>
<dbReference type="Gene3D" id="1.10.510.10">
    <property type="entry name" value="Transferase(Phosphotransferase) domain 1"/>
    <property type="match status" value="1"/>
</dbReference>
<dbReference type="EC" id="2.7.11.1" evidence="1"/>
<keyword evidence="8" id="KW-0067">ATP-binding</keyword>
<dbReference type="GO" id="GO:0005737">
    <property type="term" value="C:cytoplasm"/>
    <property type="evidence" value="ECO:0007669"/>
    <property type="project" value="TreeGrafter"/>
</dbReference>
<name>A0A8J1TXC8_OWEFU</name>
<dbReference type="InterPro" id="IPR050339">
    <property type="entry name" value="CC_SR_Kinase"/>
</dbReference>
<evidence type="ECO:0000256" key="8">
    <source>
        <dbReference type="ARBA" id="ARBA00022840"/>
    </source>
</evidence>
<dbReference type="GO" id="GO:0005524">
    <property type="term" value="F:ATP binding"/>
    <property type="evidence" value="ECO:0007669"/>
    <property type="project" value="UniProtKB-UniRule"/>
</dbReference>
<dbReference type="Pfam" id="PF22949">
    <property type="entry name" value="HRI2_3H"/>
    <property type="match status" value="1"/>
</dbReference>
<comment type="caution">
    <text evidence="20">The sequence shown here is derived from an EMBL/GenBank/DDBJ whole genome shotgun (WGS) entry which is preliminary data.</text>
</comment>
<dbReference type="PROSITE" id="PS00108">
    <property type="entry name" value="PROTEIN_KINASE_ST"/>
    <property type="match status" value="1"/>
</dbReference>
<evidence type="ECO:0000256" key="4">
    <source>
        <dbReference type="ARBA" id="ARBA00022679"/>
    </source>
</evidence>
<evidence type="ECO:0000256" key="17">
    <source>
        <dbReference type="ARBA" id="ARBA00048659"/>
    </source>
</evidence>
<comment type="similarity">
    <text evidence="12">Belongs to the protein kinase superfamily. Ser/Thr protein kinase family. GCN2 subfamily.</text>
</comment>
<dbReference type="Pfam" id="PF00069">
    <property type="entry name" value="Pkinase"/>
    <property type="match status" value="2"/>
</dbReference>
<evidence type="ECO:0000256" key="18">
    <source>
        <dbReference type="ARBA" id="ARBA00048977"/>
    </source>
</evidence>
<evidence type="ECO:0000256" key="3">
    <source>
        <dbReference type="ARBA" id="ARBA00022553"/>
    </source>
</evidence>
<evidence type="ECO:0000256" key="15">
    <source>
        <dbReference type="ARBA" id="ARBA00042914"/>
    </source>
</evidence>
<comment type="subunit">
    <text evidence="16">Synthesized in an inactive form that binds to the N-terminal domain of CDC37. Has to be associated with a multiprotein complex containing Hsp90, CDC37 and PPP5C for maturation and activation by autophosphorylation. The phosphatase PPP5C modulates this activation. Homodimer; homodimerizes in presence of heme, forming a disulfide-linked inactive homodimer. Interacts with DELE1; binds both to full-length DELE1 and processed form of DELE1 (S-DELE1) in response to stress, leading to activate its protein kinase activity and trigger the integrated stress response (ISR).</text>
</comment>
<dbReference type="GO" id="GO:0017148">
    <property type="term" value="P:negative regulation of translation"/>
    <property type="evidence" value="ECO:0007669"/>
    <property type="project" value="UniProtKB-KW"/>
</dbReference>
<evidence type="ECO:0000256" key="10">
    <source>
        <dbReference type="ARBA" id="ARBA00023157"/>
    </source>
</evidence>
<evidence type="ECO:0000256" key="6">
    <source>
        <dbReference type="ARBA" id="ARBA00022741"/>
    </source>
</evidence>
<gene>
    <name evidence="20" type="ORF">OFUS_LOCUS21333</name>
</gene>
<dbReference type="InterPro" id="IPR000719">
    <property type="entry name" value="Prot_kinase_dom"/>
</dbReference>
<evidence type="ECO:0000256" key="16">
    <source>
        <dbReference type="ARBA" id="ARBA00046654"/>
    </source>
</evidence>
<dbReference type="InterPro" id="IPR054521">
    <property type="entry name" value="HRI2_3H"/>
</dbReference>
<dbReference type="OrthoDB" id="1405469at2759"/>
<comment type="catalytic activity">
    <reaction evidence="17">
        <text>L-threonyl-[protein] + ATP = O-phospho-L-threonyl-[protein] + ADP + H(+)</text>
        <dbReference type="Rhea" id="RHEA:46608"/>
        <dbReference type="Rhea" id="RHEA-COMP:11060"/>
        <dbReference type="Rhea" id="RHEA-COMP:11605"/>
        <dbReference type="ChEBI" id="CHEBI:15378"/>
        <dbReference type="ChEBI" id="CHEBI:30013"/>
        <dbReference type="ChEBI" id="CHEBI:30616"/>
        <dbReference type="ChEBI" id="CHEBI:61977"/>
        <dbReference type="ChEBI" id="CHEBI:456216"/>
        <dbReference type="EC" id="2.7.11.1"/>
    </reaction>
    <physiologicalReaction direction="left-to-right" evidence="17">
        <dbReference type="Rhea" id="RHEA:46609"/>
    </physiologicalReaction>
</comment>
<proteinExistence type="inferred from homology"/>
<dbReference type="PROSITE" id="PS00107">
    <property type="entry name" value="PROTEIN_KINASE_ATP"/>
    <property type="match status" value="1"/>
</dbReference>
<evidence type="ECO:0000256" key="2">
    <source>
        <dbReference type="ARBA" id="ARBA00022527"/>
    </source>
</evidence>
<dbReference type="InterPro" id="IPR008271">
    <property type="entry name" value="Ser/Thr_kinase_AS"/>
</dbReference>
<keyword evidence="7" id="KW-0418">Kinase</keyword>
<comment type="catalytic activity">
    <reaction evidence="18">
        <text>L-seryl-[protein] + ATP = O-phospho-L-seryl-[protein] + ADP + H(+)</text>
        <dbReference type="Rhea" id="RHEA:17989"/>
        <dbReference type="Rhea" id="RHEA-COMP:9863"/>
        <dbReference type="Rhea" id="RHEA-COMP:11604"/>
        <dbReference type="ChEBI" id="CHEBI:15378"/>
        <dbReference type="ChEBI" id="CHEBI:29999"/>
        <dbReference type="ChEBI" id="CHEBI:30616"/>
        <dbReference type="ChEBI" id="CHEBI:83421"/>
        <dbReference type="ChEBI" id="CHEBI:456216"/>
        <dbReference type="EC" id="2.7.11.1"/>
    </reaction>
    <physiologicalReaction direction="left-to-right" evidence="18">
        <dbReference type="Rhea" id="RHEA:17990"/>
    </physiologicalReaction>
</comment>
<dbReference type="Gene3D" id="3.30.200.20">
    <property type="entry name" value="Phosphorylase Kinase, domain 1"/>
    <property type="match status" value="1"/>
</dbReference>
<dbReference type="GO" id="GO:0004694">
    <property type="term" value="F:eukaryotic translation initiation factor 2alpha kinase activity"/>
    <property type="evidence" value="ECO:0007669"/>
    <property type="project" value="TreeGrafter"/>
</dbReference>
<dbReference type="EMBL" id="CAIIXF020000010">
    <property type="protein sequence ID" value="CAH1796982.1"/>
    <property type="molecule type" value="Genomic_DNA"/>
</dbReference>
<keyword evidence="9" id="KW-0832">Ubl conjugation</keyword>
<sequence length="633" mass="72486">MDPIANFDDSQDDSSAWSFGMTGSFGHHEMNKQNIVAKRQDNTTNHLLLVSLIDHLCSLYVKDKPKRDKLFKIMCEHLAQLNVMSSMSFVDEFSSVRSQYKLAFTKMIQAALITVEQQPVATPLMALPGLTERAAIMFQPRLNNHVPSFQPEDILHLHTSRYREEFTEEDLLGYGGFGRVYKVRHKLDGCQYAVKQIRLKQASPDVWLKLIREVKLLASLSHNNIVGYNGAWLEPKLTTGSVTSSTEESSSSSMNQIPDSSNSSSHGITFADPSNEFSTPLVSPSTSSLIPSVFKLELEQSYKQSMFEIARNGVRNSPRRFRRRSRSLEKQDVEKLHTVEKYEEYSSFDYRRSVSHESTLEDFAPISLPSGGHNGVLTQYYNPVSFQQEVVLYIQMQLCNNNLRQWIWKRNRTPIAEMYDLIDEENNMAIFRQILEAVDHIHQQGIMHRDLKPQNVFLLGDNVKIGDFGLARDNLQDVPLSPLVHYAPVPNKWGHTTGVGTCTYAAPEQINGTEYNYKSDMYSLGIILYELFQPFTTEMERSHCINMVKQGKLAEELCSRFPKQVECIVQLLSKEPLLRPSASELLESELFQSKDQIILMLKKQTQDQESVINELRRQLKERDSIIHRLSTET</sequence>
<keyword evidence="4" id="KW-0808">Transferase</keyword>
<evidence type="ECO:0000256" key="11">
    <source>
        <dbReference type="ARBA" id="ARBA00023193"/>
    </source>
</evidence>
<keyword evidence="21" id="KW-1185">Reference proteome</keyword>
<dbReference type="InterPro" id="IPR011009">
    <property type="entry name" value="Kinase-like_dom_sf"/>
</dbReference>
<evidence type="ECO:0000256" key="9">
    <source>
        <dbReference type="ARBA" id="ARBA00022843"/>
    </source>
</evidence>
<accession>A0A8J1TXC8</accession>
<dbReference type="AlphaFoldDB" id="A0A8J1TXC8"/>
<dbReference type="SUPFAM" id="SSF56112">
    <property type="entry name" value="Protein kinase-like (PK-like)"/>
    <property type="match status" value="1"/>
</dbReference>
<dbReference type="SMART" id="SM00220">
    <property type="entry name" value="S_TKc"/>
    <property type="match status" value="1"/>
</dbReference>
<dbReference type="InterPro" id="IPR017441">
    <property type="entry name" value="Protein_kinase_ATP_BS"/>
</dbReference>
<dbReference type="Proteomes" id="UP000749559">
    <property type="component" value="Unassembled WGS sequence"/>
</dbReference>
<feature type="compositionally biased region" description="Low complexity" evidence="19">
    <location>
        <begin position="241"/>
        <end position="253"/>
    </location>
</feature>
<keyword evidence="6" id="KW-0547">Nucleotide-binding</keyword>
<dbReference type="PANTHER" id="PTHR11042:SF160">
    <property type="entry name" value="EUKARYOTIC TRANSLATION INITIATION FACTOR 2-ALPHA KINASE 1"/>
    <property type="match status" value="1"/>
</dbReference>
<evidence type="ECO:0000256" key="14">
    <source>
        <dbReference type="ARBA" id="ARBA00042456"/>
    </source>
</evidence>
<reference evidence="20" key="1">
    <citation type="submission" date="2022-03" db="EMBL/GenBank/DDBJ databases">
        <authorList>
            <person name="Martin C."/>
        </authorList>
    </citation>
    <scope>NUCLEOTIDE SEQUENCE</scope>
</reference>
<feature type="compositionally biased region" description="Polar residues" evidence="19">
    <location>
        <begin position="254"/>
        <end position="267"/>
    </location>
</feature>
<dbReference type="PANTHER" id="PTHR11042">
    <property type="entry name" value="EUKARYOTIC TRANSLATION INITIATION FACTOR 2-ALPHA KINASE EIF2-ALPHA KINASE -RELATED"/>
    <property type="match status" value="1"/>
</dbReference>